<dbReference type="Pfam" id="PF00534">
    <property type="entry name" value="Glycos_transf_1"/>
    <property type="match status" value="1"/>
</dbReference>
<keyword evidence="1" id="KW-0808">Transferase</keyword>
<name>A0ABP7IRV7_9PSEU</name>
<protein>
    <submittedName>
        <fullName evidence="3">Glycosyltransferase</fullName>
    </submittedName>
</protein>
<sequence length="330" mass="36184">MRRAEDDSLRILLWHVHGSWTSSFVSGRHEYLLPLLPEGGPWGRGRCDRAWPSAREVSPAELRNADIDVVVLQRPDEIELTERWTGRRPGRDVPAVFVEHNTPTGDVPRTRHPLADQDEIPLVHVTHFNNLIWDSGRAPATVIEHGVVDPGELYTGEEASIGLVMNEPVRRGRAVGTDLLPAFAEVAPLDVWGIGVEKLDGHFGLGERLRTRGDLGQDALHAGLARCRLYLHTPRWTSLGLSLIEAMHLGMPVVAVASTEASRAVPPEAGFVSADVNELVRAAAELMADPELAHRMGKQAREHALASYGLDAFLRNWDVQLGRVTSGGSA</sequence>
<dbReference type="Proteomes" id="UP001501624">
    <property type="component" value="Unassembled WGS sequence"/>
</dbReference>
<proteinExistence type="predicted"/>
<gene>
    <name evidence="3" type="ORF">GCM10022380_49940</name>
</gene>
<dbReference type="PANTHER" id="PTHR12526:SF627">
    <property type="entry name" value="D-RHAMNOSYLTRANSFERASE WBPZ"/>
    <property type="match status" value="1"/>
</dbReference>
<evidence type="ECO:0000256" key="1">
    <source>
        <dbReference type="ARBA" id="ARBA00022679"/>
    </source>
</evidence>
<dbReference type="PANTHER" id="PTHR12526">
    <property type="entry name" value="GLYCOSYLTRANSFERASE"/>
    <property type="match status" value="1"/>
</dbReference>
<dbReference type="EMBL" id="BAABCM010000007">
    <property type="protein sequence ID" value="GAA3825173.1"/>
    <property type="molecule type" value="Genomic_DNA"/>
</dbReference>
<dbReference type="Gene3D" id="3.40.50.2000">
    <property type="entry name" value="Glycogen Phosphorylase B"/>
    <property type="match status" value="1"/>
</dbReference>
<dbReference type="InterPro" id="IPR001296">
    <property type="entry name" value="Glyco_trans_1"/>
</dbReference>
<organism evidence="3 4">
    <name type="scientific">Amycolatopsis tucumanensis</name>
    <dbReference type="NCBI Taxonomy" id="401106"/>
    <lineage>
        <taxon>Bacteria</taxon>
        <taxon>Bacillati</taxon>
        <taxon>Actinomycetota</taxon>
        <taxon>Actinomycetes</taxon>
        <taxon>Pseudonocardiales</taxon>
        <taxon>Pseudonocardiaceae</taxon>
        <taxon>Amycolatopsis</taxon>
    </lineage>
</organism>
<dbReference type="SUPFAM" id="SSF53756">
    <property type="entry name" value="UDP-Glycosyltransferase/glycogen phosphorylase"/>
    <property type="match status" value="1"/>
</dbReference>
<evidence type="ECO:0000259" key="2">
    <source>
        <dbReference type="Pfam" id="PF00534"/>
    </source>
</evidence>
<evidence type="ECO:0000313" key="4">
    <source>
        <dbReference type="Proteomes" id="UP001501624"/>
    </source>
</evidence>
<accession>A0ABP7IRV7</accession>
<evidence type="ECO:0000313" key="3">
    <source>
        <dbReference type="EMBL" id="GAA3825173.1"/>
    </source>
</evidence>
<feature type="domain" description="Glycosyl transferase family 1" evidence="2">
    <location>
        <begin position="198"/>
        <end position="302"/>
    </location>
</feature>
<reference evidence="4" key="1">
    <citation type="journal article" date="2019" name="Int. J. Syst. Evol. Microbiol.">
        <title>The Global Catalogue of Microorganisms (GCM) 10K type strain sequencing project: providing services to taxonomists for standard genome sequencing and annotation.</title>
        <authorList>
            <consortium name="The Broad Institute Genomics Platform"/>
            <consortium name="The Broad Institute Genome Sequencing Center for Infectious Disease"/>
            <person name="Wu L."/>
            <person name="Ma J."/>
        </authorList>
    </citation>
    <scope>NUCLEOTIDE SEQUENCE [LARGE SCALE GENOMIC DNA]</scope>
    <source>
        <strain evidence="4">JCM 17017</strain>
    </source>
</reference>
<comment type="caution">
    <text evidence="3">The sequence shown here is derived from an EMBL/GenBank/DDBJ whole genome shotgun (WGS) entry which is preliminary data.</text>
</comment>
<keyword evidence="4" id="KW-1185">Reference proteome</keyword>
<dbReference type="CDD" id="cd01635">
    <property type="entry name" value="Glycosyltransferase_GTB-type"/>
    <property type="match status" value="1"/>
</dbReference>